<dbReference type="STRING" id="58114.SAMN05216270_10769"/>
<sequence length="48" mass="5017">MEAPTISAPSALTDLTAAVRSALHVHGTDLARVGGSARRRYEPANAEK</sequence>
<dbReference type="Proteomes" id="UP000198949">
    <property type="component" value="Unassembled WGS sequence"/>
</dbReference>
<dbReference type="EMBL" id="FNAD01000007">
    <property type="protein sequence ID" value="SDD75256.1"/>
    <property type="molecule type" value="Genomic_DNA"/>
</dbReference>
<reference evidence="2" key="1">
    <citation type="submission" date="2016-10" db="EMBL/GenBank/DDBJ databases">
        <authorList>
            <person name="Varghese N."/>
            <person name="Submissions S."/>
        </authorList>
    </citation>
    <scope>NUCLEOTIDE SEQUENCE [LARGE SCALE GENOMIC DNA]</scope>
    <source>
        <strain evidence="2">CGMCC 4.3516</strain>
    </source>
</reference>
<dbReference type="RefSeq" id="WP_177154923.1">
    <property type="nucleotide sequence ID" value="NZ_FNAD01000007.1"/>
</dbReference>
<protein>
    <submittedName>
        <fullName evidence="1">Uncharacterized protein</fullName>
    </submittedName>
</protein>
<organism evidence="1 2">
    <name type="scientific">Glycomyces harbinensis</name>
    <dbReference type="NCBI Taxonomy" id="58114"/>
    <lineage>
        <taxon>Bacteria</taxon>
        <taxon>Bacillati</taxon>
        <taxon>Actinomycetota</taxon>
        <taxon>Actinomycetes</taxon>
        <taxon>Glycomycetales</taxon>
        <taxon>Glycomycetaceae</taxon>
        <taxon>Glycomyces</taxon>
    </lineage>
</organism>
<accession>A0A1G6XDE0</accession>
<dbReference type="AlphaFoldDB" id="A0A1G6XDE0"/>
<proteinExistence type="predicted"/>
<keyword evidence="2" id="KW-1185">Reference proteome</keyword>
<evidence type="ECO:0000313" key="1">
    <source>
        <dbReference type="EMBL" id="SDD75256.1"/>
    </source>
</evidence>
<evidence type="ECO:0000313" key="2">
    <source>
        <dbReference type="Proteomes" id="UP000198949"/>
    </source>
</evidence>
<name>A0A1G6XDE0_9ACTN</name>
<gene>
    <name evidence="1" type="ORF">SAMN05216270_10769</name>
</gene>